<feature type="compositionally biased region" description="Basic and acidic residues" evidence="1">
    <location>
        <begin position="109"/>
        <end position="126"/>
    </location>
</feature>
<dbReference type="EMBL" id="JAPUFD010000001">
    <property type="protein sequence ID" value="MDI1485546.1"/>
    <property type="molecule type" value="Genomic_DNA"/>
</dbReference>
<organism evidence="2 3">
    <name type="scientific">Ramalina farinacea</name>
    <dbReference type="NCBI Taxonomy" id="258253"/>
    <lineage>
        <taxon>Eukaryota</taxon>
        <taxon>Fungi</taxon>
        <taxon>Dikarya</taxon>
        <taxon>Ascomycota</taxon>
        <taxon>Pezizomycotina</taxon>
        <taxon>Lecanoromycetes</taxon>
        <taxon>OSLEUM clade</taxon>
        <taxon>Lecanoromycetidae</taxon>
        <taxon>Lecanorales</taxon>
        <taxon>Lecanorineae</taxon>
        <taxon>Ramalinaceae</taxon>
        <taxon>Ramalina</taxon>
    </lineage>
</organism>
<protein>
    <submittedName>
        <fullName evidence="2">Uncharacterized protein</fullName>
    </submittedName>
</protein>
<feature type="compositionally biased region" description="Basic and acidic residues" evidence="1">
    <location>
        <begin position="176"/>
        <end position="202"/>
    </location>
</feature>
<evidence type="ECO:0000313" key="3">
    <source>
        <dbReference type="Proteomes" id="UP001161017"/>
    </source>
</evidence>
<proteinExistence type="predicted"/>
<feature type="region of interest" description="Disordered" evidence="1">
    <location>
        <begin position="174"/>
        <end position="210"/>
    </location>
</feature>
<name>A0AA43QIK0_9LECA</name>
<gene>
    <name evidence="2" type="ORF">OHK93_000684</name>
</gene>
<reference evidence="2" key="1">
    <citation type="journal article" date="2023" name="Genome Biol. Evol.">
        <title>First Whole Genome Sequence and Flow Cytometry Genome Size Data for the Lichen-Forming Fungus Ramalina farinacea (Ascomycota).</title>
        <authorList>
            <person name="Llewellyn T."/>
            <person name="Mian S."/>
            <person name="Hill R."/>
            <person name="Leitch I.J."/>
            <person name="Gaya E."/>
        </authorList>
    </citation>
    <scope>NUCLEOTIDE SEQUENCE</scope>
    <source>
        <strain evidence="2">LIQ254RAFAR</strain>
    </source>
</reference>
<keyword evidence="3" id="KW-1185">Reference proteome</keyword>
<sequence length="210" mass="23876">MATIHPHPNIWAQMSYTPPRGPCAQKLSMLTTCPCHRFMIHPLKAATSFECDGCGHHASFHRMANEGEEAVVRGWRDEVIQNVMEEERTKKREGGRRRCLELLEQGSTKGKDGGDGMHDGSVEEKAKKKRKVIEGPSGMVGSWGGEEDEEAVKEMDEEIVRDLSRIREAVIVAENLQRREEKEKGKELERERERAREAETSGRGRKRKGR</sequence>
<dbReference type="Proteomes" id="UP001161017">
    <property type="component" value="Unassembled WGS sequence"/>
</dbReference>
<evidence type="ECO:0000313" key="2">
    <source>
        <dbReference type="EMBL" id="MDI1485546.1"/>
    </source>
</evidence>
<dbReference type="AlphaFoldDB" id="A0AA43QIK0"/>
<feature type="region of interest" description="Disordered" evidence="1">
    <location>
        <begin position="105"/>
        <end position="154"/>
    </location>
</feature>
<accession>A0AA43QIK0</accession>
<comment type="caution">
    <text evidence="2">The sequence shown here is derived from an EMBL/GenBank/DDBJ whole genome shotgun (WGS) entry which is preliminary data.</text>
</comment>
<evidence type="ECO:0000256" key="1">
    <source>
        <dbReference type="SAM" id="MobiDB-lite"/>
    </source>
</evidence>